<dbReference type="Pfam" id="PF08698">
    <property type="entry name" value="Fcf2"/>
    <property type="match status" value="1"/>
</dbReference>
<comment type="subcellular location">
    <subcellularLocation>
        <location evidence="1">Nucleus</location>
        <location evidence="1">Nucleolus</location>
    </subcellularLocation>
</comment>
<feature type="region of interest" description="Disordered" evidence="3">
    <location>
        <begin position="34"/>
        <end position="107"/>
    </location>
</feature>
<dbReference type="GO" id="GO:0005730">
    <property type="term" value="C:nucleolus"/>
    <property type="evidence" value="ECO:0007669"/>
    <property type="project" value="UniProtKB-SubCell"/>
</dbReference>
<keyword evidence="6" id="KW-1185">Reference proteome</keyword>
<sequence length="244" mass="27723">MADVIAGRAPRQNPADSLDFDDAEIDALLAEAETRMRESASAISKIEEPSKHSNPKLETSKTIKSYIHNDAGGTASLTEAARKALPSSAHRPQGPSSKPTELPFMRVDDPVKIDQANKEKKDKTAGPAWYNMPATELTPQIKRDLQMIKLRNVLDPHKHFKGDDWKGKLPKYFQMGTLIEGPTEYYSARLNNKDRQKSMVDEVLANRGSKDRFKRKYAEIQAKKRSGRKEFYKKLKEKRRKGRK</sequence>
<dbReference type="GO" id="GO:0003723">
    <property type="term" value="F:RNA binding"/>
    <property type="evidence" value="ECO:0007669"/>
    <property type="project" value="TreeGrafter"/>
</dbReference>
<name>A0AAD6J8E5_DREDA</name>
<evidence type="ECO:0000256" key="3">
    <source>
        <dbReference type="SAM" id="MobiDB-lite"/>
    </source>
</evidence>
<evidence type="ECO:0000256" key="2">
    <source>
        <dbReference type="ARBA" id="ARBA00023242"/>
    </source>
</evidence>
<feature type="region of interest" description="Disordered" evidence="3">
    <location>
        <begin position="1"/>
        <end position="20"/>
    </location>
</feature>
<evidence type="ECO:0000313" key="5">
    <source>
        <dbReference type="EMBL" id="KAJ6264807.1"/>
    </source>
</evidence>
<dbReference type="GO" id="GO:0006396">
    <property type="term" value="P:RNA processing"/>
    <property type="evidence" value="ECO:0007669"/>
    <property type="project" value="TreeGrafter"/>
</dbReference>
<reference evidence="5" key="1">
    <citation type="submission" date="2023-01" db="EMBL/GenBank/DDBJ databases">
        <title>The chitinases involved in constricting ring structure development in the nematode-trapping fungus Drechslerella dactyloides.</title>
        <authorList>
            <person name="Wang R."/>
            <person name="Zhang L."/>
            <person name="Tang P."/>
            <person name="Li S."/>
            <person name="Liang L."/>
        </authorList>
    </citation>
    <scope>NUCLEOTIDE SEQUENCE</scope>
    <source>
        <strain evidence="5">YMF1.00031</strain>
    </source>
</reference>
<evidence type="ECO:0000259" key="4">
    <source>
        <dbReference type="Pfam" id="PF08698"/>
    </source>
</evidence>
<keyword evidence="2" id="KW-0539">Nucleus</keyword>
<dbReference type="InterPro" id="IPR014810">
    <property type="entry name" value="Fcf2_C"/>
</dbReference>
<feature type="domain" description="Fcf2 pre-rRNA processing C-terminal" evidence="4">
    <location>
        <begin position="122"/>
        <end position="216"/>
    </location>
</feature>
<accession>A0AAD6J8E5</accession>
<dbReference type="PANTHER" id="PTHR21686">
    <property type="entry name" value="DEOXYNUCLEOTIDYLTRANSFERASE TERMINAL-INTERACTING PROTEIN 2"/>
    <property type="match status" value="1"/>
</dbReference>
<comment type="caution">
    <text evidence="5">The sequence shown here is derived from an EMBL/GenBank/DDBJ whole genome shotgun (WGS) entry which is preliminary data.</text>
</comment>
<dbReference type="PANTHER" id="PTHR21686:SF12">
    <property type="entry name" value="DEOXYNUCLEOTIDYLTRANSFERASE TERMINAL-INTERACTING PROTEIN 2"/>
    <property type="match status" value="1"/>
</dbReference>
<dbReference type="AlphaFoldDB" id="A0AAD6J8E5"/>
<dbReference type="EMBL" id="JAQGDS010000001">
    <property type="protein sequence ID" value="KAJ6264807.1"/>
    <property type="molecule type" value="Genomic_DNA"/>
</dbReference>
<protein>
    <recommendedName>
        <fullName evidence="4">Fcf2 pre-rRNA processing C-terminal domain-containing protein</fullName>
    </recommendedName>
</protein>
<evidence type="ECO:0000256" key="1">
    <source>
        <dbReference type="ARBA" id="ARBA00004604"/>
    </source>
</evidence>
<organism evidence="5 6">
    <name type="scientific">Drechslerella dactyloides</name>
    <name type="common">Nematode-trapping fungus</name>
    <name type="synonym">Arthrobotrys dactyloides</name>
    <dbReference type="NCBI Taxonomy" id="74499"/>
    <lineage>
        <taxon>Eukaryota</taxon>
        <taxon>Fungi</taxon>
        <taxon>Dikarya</taxon>
        <taxon>Ascomycota</taxon>
        <taxon>Pezizomycotina</taxon>
        <taxon>Orbiliomycetes</taxon>
        <taxon>Orbiliales</taxon>
        <taxon>Orbiliaceae</taxon>
        <taxon>Drechslerella</taxon>
    </lineage>
</organism>
<proteinExistence type="predicted"/>
<dbReference type="InterPro" id="IPR039883">
    <property type="entry name" value="Fcf2/DNTTIP2"/>
</dbReference>
<evidence type="ECO:0000313" key="6">
    <source>
        <dbReference type="Proteomes" id="UP001221413"/>
    </source>
</evidence>
<gene>
    <name evidence="5" type="ORF">Dda_0959</name>
</gene>
<dbReference type="Proteomes" id="UP001221413">
    <property type="component" value="Unassembled WGS sequence"/>
</dbReference>